<keyword evidence="3" id="KW-1185">Reference proteome</keyword>
<name>A0A8H6Z6N7_9AGAR</name>
<sequence length="152" mass="17285">MRKMFVLKGERAALQVWFAEEWALVNLALNEADIVPDQYQYELMRDDLVRLCATWQKSLPDCGLDISALPPWGPNVAQLAHARLDTRRAARGEDRHYNADHLGVSDEEEEYESGGENEVFSMLDTLATADAYWEQDVESADEQDDVMSQFSA</sequence>
<feature type="compositionally biased region" description="Acidic residues" evidence="1">
    <location>
        <begin position="105"/>
        <end position="115"/>
    </location>
</feature>
<accession>A0A8H6Z6N7</accession>
<dbReference type="Proteomes" id="UP000620124">
    <property type="component" value="Unassembled WGS sequence"/>
</dbReference>
<evidence type="ECO:0000313" key="2">
    <source>
        <dbReference type="EMBL" id="KAF7371737.1"/>
    </source>
</evidence>
<feature type="region of interest" description="Disordered" evidence="1">
    <location>
        <begin position="91"/>
        <end position="115"/>
    </location>
</feature>
<evidence type="ECO:0000313" key="3">
    <source>
        <dbReference type="Proteomes" id="UP000620124"/>
    </source>
</evidence>
<comment type="caution">
    <text evidence="2">The sequence shown here is derived from an EMBL/GenBank/DDBJ whole genome shotgun (WGS) entry which is preliminary data.</text>
</comment>
<feature type="compositionally biased region" description="Acidic residues" evidence="1">
    <location>
        <begin position="133"/>
        <end position="145"/>
    </location>
</feature>
<evidence type="ECO:0000256" key="1">
    <source>
        <dbReference type="SAM" id="MobiDB-lite"/>
    </source>
</evidence>
<gene>
    <name evidence="2" type="ORF">MVEN_00030200</name>
</gene>
<reference evidence="2" key="1">
    <citation type="submission" date="2020-05" db="EMBL/GenBank/DDBJ databases">
        <title>Mycena genomes resolve the evolution of fungal bioluminescence.</title>
        <authorList>
            <person name="Tsai I.J."/>
        </authorList>
    </citation>
    <scope>NUCLEOTIDE SEQUENCE</scope>
    <source>
        <strain evidence="2">CCC161011</strain>
    </source>
</reference>
<dbReference type="AlphaFoldDB" id="A0A8H6Z6N7"/>
<proteinExistence type="predicted"/>
<protein>
    <submittedName>
        <fullName evidence="2">Uncharacterized protein</fullName>
    </submittedName>
</protein>
<feature type="region of interest" description="Disordered" evidence="1">
    <location>
        <begin position="133"/>
        <end position="152"/>
    </location>
</feature>
<dbReference type="EMBL" id="JACAZI010000001">
    <property type="protein sequence ID" value="KAF7371737.1"/>
    <property type="molecule type" value="Genomic_DNA"/>
</dbReference>
<dbReference type="OrthoDB" id="3259165at2759"/>
<organism evidence="2 3">
    <name type="scientific">Mycena venus</name>
    <dbReference type="NCBI Taxonomy" id="2733690"/>
    <lineage>
        <taxon>Eukaryota</taxon>
        <taxon>Fungi</taxon>
        <taxon>Dikarya</taxon>
        <taxon>Basidiomycota</taxon>
        <taxon>Agaricomycotina</taxon>
        <taxon>Agaricomycetes</taxon>
        <taxon>Agaricomycetidae</taxon>
        <taxon>Agaricales</taxon>
        <taxon>Marasmiineae</taxon>
        <taxon>Mycenaceae</taxon>
        <taxon>Mycena</taxon>
    </lineage>
</organism>